<evidence type="ECO:0000259" key="1">
    <source>
        <dbReference type="PROSITE" id="PS51186"/>
    </source>
</evidence>
<name>A0A833JFE7_9BACT</name>
<dbReference type="SUPFAM" id="SSF55729">
    <property type="entry name" value="Acyl-CoA N-acyltransferases (Nat)"/>
    <property type="match status" value="1"/>
</dbReference>
<dbReference type="Pfam" id="PF13673">
    <property type="entry name" value="Acetyltransf_10"/>
    <property type="match status" value="1"/>
</dbReference>
<dbReference type="InterPro" id="IPR016181">
    <property type="entry name" value="Acyl_CoA_acyltransferase"/>
</dbReference>
<sequence length="189" mass="21608">MNNLTQDNVHSIHNFANTDLEFLLISTPKAHGDRINVDYKIRLAKEEDSDKLTELAFLSKKSWGYPLEWMDLWKKDLIINAEIINSSVTLIAELNNQIIGFWCRKKVQSEEVSDGYLFIHPDYMKLGIAKNLWQALLYELSESKISSFVIAADPNAVPFYLSLGGTQIGEKESDVISGRIIPIFRFILK</sequence>
<protein>
    <submittedName>
        <fullName evidence="2">GNAT family N-acetyltransferase</fullName>
    </submittedName>
</protein>
<gene>
    <name evidence="2" type="ORF">GCL57_03090</name>
</gene>
<keyword evidence="2" id="KW-0808">Transferase</keyword>
<dbReference type="PROSITE" id="PS51186">
    <property type="entry name" value="GNAT"/>
    <property type="match status" value="1"/>
</dbReference>
<dbReference type="Gene3D" id="3.40.630.30">
    <property type="match status" value="1"/>
</dbReference>
<organism evidence="2 3">
    <name type="scientific">Fluviispira multicolorata</name>
    <dbReference type="NCBI Taxonomy" id="2654512"/>
    <lineage>
        <taxon>Bacteria</taxon>
        <taxon>Pseudomonadati</taxon>
        <taxon>Bdellovibrionota</taxon>
        <taxon>Oligoflexia</taxon>
        <taxon>Silvanigrellales</taxon>
        <taxon>Silvanigrellaceae</taxon>
        <taxon>Fluviispira</taxon>
    </lineage>
</organism>
<dbReference type="EMBL" id="WFLN01000004">
    <property type="protein sequence ID" value="KAB8033706.1"/>
    <property type="molecule type" value="Genomic_DNA"/>
</dbReference>
<dbReference type="Proteomes" id="UP000442694">
    <property type="component" value="Unassembled WGS sequence"/>
</dbReference>
<dbReference type="InterPro" id="IPR000182">
    <property type="entry name" value="GNAT_dom"/>
</dbReference>
<dbReference type="RefSeq" id="WP_152211792.1">
    <property type="nucleotide sequence ID" value="NZ_WFLN01000004.1"/>
</dbReference>
<dbReference type="AlphaFoldDB" id="A0A833JFE7"/>
<proteinExistence type="predicted"/>
<evidence type="ECO:0000313" key="2">
    <source>
        <dbReference type="EMBL" id="KAB8033706.1"/>
    </source>
</evidence>
<evidence type="ECO:0000313" key="3">
    <source>
        <dbReference type="Proteomes" id="UP000442694"/>
    </source>
</evidence>
<comment type="caution">
    <text evidence="2">The sequence shown here is derived from an EMBL/GenBank/DDBJ whole genome shotgun (WGS) entry which is preliminary data.</text>
</comment>
<reference evidence="2 3" key="1">
    <citation type="submission" date="2019-10" db="EMBL/GenBank/DDBJ databases">
        <title>New genus of Silvanigrellaceae.</title>
        <authorList>
            <person name="Pitt A."/>
            <person name="Hahn M.W."/>
        </authorList>
    </citation>
    <scope>NUCLEOTIDE SEQUENCE [LARGE SCALE GENOMIC DNA]</scope>
    <source>
        <strain evidence="2 3">33A1-SZDP</strain>
    </source>
</reference>
<keyword evidence="3" id="KW-1185">Reference proteome</keyword>
<accession>A0A833JFE7</accession>
<feature type="domain" description="N-acetyltransferase" evidence="1">
    <location>
        <begin position="39"/>
        <end position="189"/>
    </location>
</feature>
<dbReference type="GO" id="GO:0016747">
    <property type="term" value="F:acyltransferase activity, transferring groups other than amino-acyl groups"/>
    <property type="evidence" value="ECO:0007669"/>
    <property type="project" value="InterPro"/>
</dbReference>
<dbReference type="CDD" id="cd04301">
    <property type="entry name" value="NAT_SF"/>
    <property type="match status" value="1"/>
</dbReference>